<protein>
    <submittedName>
        <fullName evidence="1">RCG40444</fullName>
    </submittedName>
</protein>
<reference evidence="1 2" key="1">
    <citation type="submission" date="2005-09" db="EMBL/GenBank/DDBJ databases">
        <authorList>
            <person name="Mural R.J."/>
            <person name="Li P.W."/>
            <person name="Adams M.D."/>
            <person name="Amanatides P.G."/>
            <person name="Baden-Tillson H."/>
            <person name="Barnstead M."/>
            <person name="Chin S.H."/>
            <person name="Dew I."/>
            <person name="Evans C.A."/>
            <person name="Ferriera S."/>
            <person name="Flanigan M."/>
            <person name="Fosler C."/>
            <person name="Glodek A."/>
            <person name="Gu Z."/>
            <person name="Holt R.A."/>
            <person name="Jennings D."/>
            <person name="Kraft C.L."/>
            <person name="Lu F."/>
            <person name="Nguyen T."/>
            <person name="Nusskern D.R."/>
            <person name="Pfannkoch C.M."/>
            <person name="Sitter C."/>
            <person name="Sutton G.G."/>
            <person name="Venter J.C."/>
            <person name="Wang Z."/>
            <person name="Woodage T."/>
            <person name="Zheng X.H."/>
            <person name="Zhong F."/>
        </authorList>
    </citation>
    <scope>NUCLEOTIDE SEQUENCE [LARGE SCALE GENOMIC DNA]</scope>
    <source>
        <strain>BN</strain>
        <strain evidence="2">Sprague-Dawley</strain>
    </source>
</reference>
<organism evidence="1 2">
    <name type="scientific">Rattus norvegicus</name>
    <name type="common">Rat</name>
    <dbReference type="NCBI Taxonomy" id="10116"/>
    <lineage>
        <taxon>Eukaryota</taxon>
        <taxon>Metazoa</taxon>
        <taxon>Chordata</taxon>
        <taxon>Craniata</taxon>
        <taxon>Vertebrata</taxon>
        <taxon>Euteleostomi</taxon>
        <taxon>Mammalia</taxon>
        <taxon>Eutheria</taxon>
        <taxon>Euarchontoglires</taxon>
        <taxon>Glires</taxon>
        <taxon>Rodentia</taxon>
        <taxon>Myomorpha</taxon>
        <taxon>Muroidea</taxon>
        <taxon>Muridae</taxon>
        <taxon>Murinae</taxon>
        <taxon>Rattus</taxon>
    </lineage>
</organism>
<name>A6I8D1_RAT</name>
<proteinExistence type="predicted"/>
<dbReference type="Proteomes" id="UP000234681">
    <property type="component" value="Chromosome 1"/>
</dbReference>
<evidence type="ECO:0000313" key="1">
    <source>
        <dbReference type="EMBL" id="EDM17749.1"/>
    </source>
</evidence>
<gene>
    <name evidence="1" type="ORF">rCG_40444</name>
</gene>
<sequence>MSNRKIHVLWAKDPKKMKGHTTQSCW</sequence>
<dbReference type="EMBL" id="CH473956">
    <property type="protein sequence ID" value="EDM17749.1"/>
    <property type="molecule type" value="Genomic_DNA"/>
</dbReference>
<dbReference type="AlphaFoldDB" id="A6I8D1"/>
<accession>A6I8D1</accession>
<evidence type="ECO:0000313" key="2">
    <source>
        <dbReference type="Proteomes" id="UP000234681"/>
    </source>
</evidence>